<organism evidence="2 3">
    <name type="scientific">Eleusine coracana subsp. coracana</name>
    <dbReference type="NCBI Taxonomy" id="191504"/>
    <lineage>
        <taxon>Eukaryota</taxon>
        <taxon>Viridiplantae</taxon>
        <taxon>Streptophyta</taxon>
        <taxon>Embryophyta</taxon>
        <taxon>Tracheophyta</taxon>
        <taxon>Spermatophyta</taxon>
        <taxon>Magnoliopsida</taxon>
        <taxon>Liliopsida</taxon>
        <taxon>Poales</taxon>
        <taxon>Poaceae</taxon>
        <taxon>PACMAD clade</taxon>
        <taxon>Chloridoideae</taxon>
        <taxon>Cynodonteae</taxon>
        <taxon>Eleusininae</taxon>
        <taxon>Eleusine</taxon>
    </lineage>
</organism>
<evidence type="ECO:0000256" key="1">
    <source>
        <dbReference type="SAM" id="MobiDB-lite"/>
    </source>
</evidence>
<evidence type="ECO:0000313" key="3">
    <source>
        <dbReference type="Proteomes" id="UP001054889"/>
    </source>
</evidence>
<dbReference type="AlphaFoldDB" id="A0AAV5C5S4"/>
<protein>
    <submittedName>
        <fullName evidence="2">Uncharacterized protein</fullName>
    </submittedName>
</protein>
<dbReference type="EMBL" id="BQKI01000004">
    <property type="protein sequence ID" value="GJM93521.1"/>
    <property type="molecule type" value="Genomic_DNA"/>
</dbReference>
<dbReference type="Proteomes" id="UP001054889">
    <property type="component" value="Unassembled WGS sequence"/>
</dbReference>
<accession>A0AAV5C5S4</accession>
<name>A0AAV5C5S4_ELECO</name>
<gene>
    <name evidence="2" type="primary">ga10083</name>
    <name evidence="2" type="ORF">PR202_ga10083</name>
</gene>
<proteinExistence type="predicted"/>
<reference evidence="2" key="2">
    <citation type="submission" date="2021-12" db="EMBL/GenBank/DDBJ databases">
        <title>Resequencing data analysis of finger millet.</title>
        <authorList>
            <person name="Hatakeyama M."/>
            <person name="Aluri S."/>
            <person name="Balachadran M.T."/>
            <person name="Sivarajan S.R."/>
            <person name="Poveda L."/>
            <person name="Shimizu-Inatsugi R."/>
            <person name="Schlapbach R."/>
            <person name="Sreeman S.M."/>
            <person name="Shimizu K.K."/>
        </authorList>
    </citation>
    <scope>NUCLEOTIDE SEQUENCE</scope>
</reference>
<feature type="region of interest" description="Disordered" evidence="1">
    <location>
        <begin position="1"/>
        <end position="30"/>
    </location>
</feature>
<reference evidence="2" key="1">
    <citation type="journal article" date="2018" name="DNA Res.">
        <title>Multiple hybrid de novo genome assembly of finger millet, an orphan allotetraploid crop.</title>
        <authorList>
            <person name="Hatakeyama M."/>
            <person name="Aluri S."/>
            <person name="Balachadran M.T."/>
            <person name="Sivarajan S.R."/>
            <person name="Patrignani A."/>
            <person name="Gruter S."/>
            <person name="Poveda L."/>
            <person name="Shimizu-Inatsugi R."/>
            <person name="Baeten J."/>
            <person name="Francoijs K.J."/>
            <person name="Nataraja K.N."/>
            <person name="Reddy Y.A.N."/>
            <person name="Phadnis S."/>
            <person name="Ravikumar R.L."/>
            <person name="Schlapbach R."/>
            <person name="Sreeman S.M."/>
            <person name="Shimizu K.K."/>
        </authorList>
    </citation>
    <scope>NUCLEOTIDE SEQUENCE</scope>
</reference>
<evidence type="ECO:0000313" key="2">
    <source>
        <dbReference type="EMBL" id="GJM93521.1"/>
    </source>
</evidence>
<sequence>MEAASEHVMEEERRGGAAGEVADGDGEAKRKEVALASSRLLDPGFKPSKLSQDRLDKFKVPFLYLDFSNVPYD</sequence>
<feature type="compositionally biased region" description="Basic and acidic residues" evidence="1">
    <location>
        <begin position="1"/>
        <end position="15"/>
    </location>
</feature>
<keyword evidence="3" id="KW-1185">Reference proteome</keyword>
<comment type="caution">
    <text evidence="2">The sequence shown here is derived from an EMBL/GenBank/DDBJ whole genome shotgun (WGS) entry which is preliminary data.</text>
</comment>